<name>A0A9Q0NEU1_9DIPT</name>
<protein>
    <submittedName>
        <fullName evidence="2">Uncharacterized protein</fullName>
    </submittedName>
</protein>
<sequence length="54" mass="6145">MHSIKRPHLSDPEALNDNGETSVTNDHETIDDGIDYEIIAIESRRPWNPVSEKT</sequence>
<keyword evidence="3" id="KW-1185">Reference proteome</keyword>
<evidence type="ECO:0000256" key="1">
    <source>
        <dbReference type="SAM" id="MobiDB-lite"/>
    </source>
</evidence>
<organism evidence="2 3">
    <name type="scientific">Pseudolycoriella hygida</name>
    <dbReference type="NCBI Taxonomy" id="35572"/>
    <lineage>
        <taxon>Eukaryota</taxon>
        <taxon>Metazoa</taxon>
        <taxon>Ecdysozoa</taxon>
        <taxon>Arthropoda</taxon>
        <taxon>Hexapoda</taxon>
        <taxon>Insecta</taxon>
        <taxon>Pterygota</taxon>
        <taxon>Neoptera</taxon>
        <taxon>Endopterygota</taxon>
        <taxon>Diptera</taxon>
        <taxon>Nematocera</taxon>
        <taxon>Sciaroidea</taxon>
        <taxon>Sciaridae</taxon>
        <taxon>Pseudolycoriella</taxon>
    </lineage>
</organism>
<feature type="region of interest" description="Disordered" evidence="1">
    <location>
        <begin position="1"/>
        <end position="32"/>
    </location>
</feature>
<dbReference type="EMBL" id="WJQU01000001">
    <property type="protein sequence ID" value="KAJ6648094.1"/>
    <property type="molecule type" value="Genomic_DNA"/>
</dbReference>
<evidence type="ECO:0000313" key="2">
    <source>
        <dbReference type="EMBL" id="KAJ6648094.1"/>
    </source>
</evidence>
<comment type="caution">
    <text evidence="2">The sequence shown here is derived from an EMBL/GenBank/DDBJ whole genome shotgun (WGS) entry which is preliminary data.</text>
</comment>
<gene>
    <name evidence="2" type="ORF">Bhyg_03319</name>
</gene>
<accession>A0A9Q0NEU1</accession>
<evidence type="ECO:0000313" key="3">
    <source>
        <dbReference type="Proteomes" id="UP001151699"/>
    </source>
</evidence>
<dbReference type="AlphaFoldDB" id="A0A9Q0NEU1"/>
<feature type="non-terminal residue" evidence="2">
    <location>
        <position position="54"/>
    </location>
</feature>
<proteinExistence type="predicted"/>
<dbReference type="Proteomes" id="UP001151699">
    <property type="component" value="Chromosome A"/>
</dbReference>
<reference evidence="2" key="1">
    <citation type="submission" date="2022-07" db="EMBL/GenBank/DDBJ databases">
        <authorList>
            <person name="Trinca V."/>
            <person name="Uliana J.V.C."/>
            <person name="Torres T.T."/>
            <person name="Ward R.J."/>
            <person name="Monesi N."/>
        </authorList>
    </citation>
    <scope>NUCLEOTIDE SEQUENCE</scope>
    <source>
        <strain evidence="2">HSMRA1968</strain>
        <tissue evidence="2">Whole embryos</tissue>
    </source>
</reference>